<dbReference type="SUPFAM" id="SSF48403">
    <property type="entry name" value="Ankyrin repeat"/>
    <property type="match status" value="1"/>
</dbReference>
<organism evidence="5 6">
    <name type="scientific">Citrus unshiu</name>
    <name type="common">Satsuma mandarin</name>
    <name type="synonym">Citrus nobilis var. unshiu</name>
    <dbReference type="NCBI Taxonomy" id="55188"/>
    <lineage>
        <taxon>Eukaryota</taxon>
        <taxon>Viridiplantae</taxon>
        <taxon>Streptophyta</taxon>
        <taxon>Embryophyta</taxon>
        <taxon>Tracheophyta</taxon>
        <taxon>Spermatophyta</taxon>
        <taxon>Magnoliopsida</taxon>
        <taxon>eudicotyledons</taxon>
        <taxon>Gunneridae</taxon>
        <taxon>Pentapetalae</taxon>
        <taxon>rosids</taxon>
        <taxon>malvids</taxon>
        <taxon>Sapindales</taxon>
        <taxon>Rutaceae</taxon>
        <taxon>Aurantioideae</taxon>
        <taxon>Citrus</taxon>
    </lineage>
</organism>
<keyword evidence="3" id="KW-0812">Transmembrane</keyword>
<dbReference type="GO" id="GO:0016020">
    <property type="term" value="C:membrane"/>
    <property type="evidence" value="ECO:0007669"/>
    <property type="project" value="TreeGrafter"/>
</dbReference>
<dbReference type="Gene3D" id="1.25.40.20">
    <property type="entry name" value="Ankyrin repeat-containing domain"/>
    <property type="match status" value="1"/>
</dbReference>
<dbReference type="PANTHER" id="PTHR24177">
    <property type="entry name" value="CASKIN"/>
    <property type="match status" value="1"/>
</dbReference>
<evidence type="ECO:0000313" key="6">
    <source>
        <dbReference type="Proteomes" id="UP000236630"/>
    </source>
</evidence>
<keyword evidence="3" id="KW-0472">Membrane</keyword>
<dbReference type="EMBL" id="BDQV01000231">
    <property type="protein sequence ID" value="GAY60274.1"/>
    <property type="molecule type" value="Genomic_DNA"/>
</dbReference>
<protein>
    <recommendedName>
        <fullName evidence="4">PGG domain-containing protein</fullName>
    </recommendedName>
</protein>
<dbReference type="InterPro" id="IPR026961">
    <property type="entry name" value="PGG_dom"/>
</dbReference>
<dbReference type="InterPro" id="IPR036770">
    <property type="entry name" value="Ankyrin_rpt-contain_sf"/>
</dbReference>
<feature type="transmembrane region" description="Helical" evidence="3">
    <location>
        <begin position="432"/>
        <end position="455"/>
    </location>
</feature>
<accession>A0A2H5Q6M6</accession>
<dbReference type="Proteomes" id="UP000236630">
    <property type="component" value="Unassembled WGS sequence"/>
</dbReference>
<keyword evidence="1" id="KW-0040">ANK repeat</keyword>
<dbReference type="STRING" id="55188.A0A2H5Q6M6"/>
<feature type="transmembrane region" description="Helical" evidence="3">
    <location>
        <begin position="515"/>
        <end position="540"/>
    </location>
</feature>
<dbReference type="PROSITE" id="PS50297">
    <property type="entry name" value="ANK_REP_REGION"/>
    <property type="match status" value="1"/>
</dbReference>
<evidence type="ECO:0000313" key="5">
    <source>
        <dbReference type="EMBL" id="GAY60274.1"/>
    </source>
</evidence>
<feature type="compositionally biased region" description="Basic and acidic residues" evidence="2">
    <location>
        <begin position="45"/>
        <end position="55"/>
    </location>
</feature>
<dbReference type="PANTHER" id="PTHR24177:SF434">
    <property type="entry name" value="PGG DOMAIN-CONTAINING PROTEIN"/>
    <property type="match status" value="1"/>
</dbReference>
<reference evidence="5 6" key="1">
    <citation type="journal article" date="2017" name="Front. Genet.">
        <title>Draft sequencing of the heterozygous diploid genome of Satsuma (Citrus unshiu Marc.) using a hybrid assembly approach.</title>
        <authorList>
            <person name="Shimizu T."/>
            <person name="Tanizawa Y."/>
            <person name="Mochizuki T."/>
            <person name="Nagasaki H."/>
            <person name="Yoshioka T."/>
            <person name="Toyoda A."/>
            <person name="Fujiyama A."/>
            <person name="Kaminuma E."/>
            <person name="Nakamura Y."/>
        </authorList>
    </citation>
    <scope>NUCLEOTIDE SEQUENCE [LARGE SCALE GENOMIC DNA]</scope>
    <source>
        <strain evidence="6">cv. Miyagawa wase</strain>
    </source>
</reference>
<gene>
    <name evidence="5" type="ORF">CUMW_200680</name>
</gene>
<feature type="region of interest" description="Disordered" evidence="2">
    <location>
        <begin position="38"/>
        <end position="57"/>
    </location>
</feature>
<evidence type="ECO:0000256" key="1">
    <source>
        <dbReference type="PROSITE-ProRule" id="PRU00023"/>
    </source>
</evidence>
<name>A0A2H5Q6M6_CITUN</name>
<dbReference type="PROSITE" id="PS50088">
    <property type="entry name" value="ANK_REPEAT"/>
    <property type="match status" value="1"/>
</dbReference>
<evidence type="ECO:0000256" key="3">
    <source>
        <dbReference type="SAM" id="Phobius"/>
    </source>
</evidence>
<dbReference type="InterPro" id="IPR002110">
    <property type="entry name" value="Ankyrin_rpt"/>
</dbReference>
<keyword evidence="6" id="KW-1185">Reference proteome</keyword>
<feature type="transmembrane region" description="Helical" evidence="3">
    <location>
        <begin position="475"/>
        <end position="495"/>
    </location>
</feature>
<proteinExistence type="predicted"/>
<evidence type="ECO:0000259" key="4">
    <source>
        <dbReference type="Pfam" id="PF13962"/>
    </source>
</evidence>
<feature type="domain" description="PGG" evidence="4">
    <location>
        <begin position="427"/>
        <end position="540"/>
    </location>
</feature>
<dbReference type="AlphaFoldDB" id="A0A2H5Q6M6"/>
<comment type="caution">
    <text evidence="5">The sequence shown here is derived from an EMBL/GenBank/DDBJ whole genome shotgun (WGS) entry which is preliminary data.</text>
</comment>
<feature type="repeat" description="ANK" evidence="1">
    <location>
        <begin position="99"/>
        <end position="131"/>
    </location>
</feature>
<sequence length="628" mass="70958">MRYTRQSCTTAIRSFFFKFSFWSCVLYRTRETKTKMSESTSLSKQLKEDKRKESDEQLPAETITRRLKLYRAALNGDWAVAKDIYDKYEGEIGVEITNHGKTALHVAAEANRIDFVKKLLKRMSAEDLAKQNKIGCTAVFYAVASESVELVKATMKGNEGIATLPDNDGMLPIVRAASLGRTEVVEFLYRETKNSLKDDDCIELLVQLIETGLYAVALQLLHDHRYLATKRAKNKETALHVLARKNLGDKDRKNKEAETLVESLWEEVILLSKQEIWELIEQPRELIHDAADRGNVQFLSILIREYPDLMWKADKKDNYTIFHIAVKNRLEDLFKFIYDIKPIADLMVDCTDEKGNNILHLAGELAPQHRLNVVSGSALQMQRELLWFKAVKDVVPPKLRDAKNNKGLTPKALFSKEHEELKRNGETWMKDTASSCMIVATLIATIVFAAAITVPGGNKEDTGLPFFRQKASFKIFAVSNVISLVASSVSIVNFLSIVAPRYAEEDFLRLLPTKLLVGFATLFVAIAAMMVVFSATSYIVFEDGSLWIAILATVISSMPVILFVKQHFRFFYDVLRSTYASHYPIPKGKTGLFHKAGETKTTKHQWKSKLFNGSNLAIPLTSSCSTNV</sequence>
<dbReference type="SMART" id="SM00248">
    <property type="entry name" value="ANK"/>
    <property type="match status" value="5"/>
</dbReference>
<feature type="transmembrane region" description="Helical" evidence="3">
    <location>
        <begin position="546"/>
        <end position="564"/>
    </location>
</feature>
<dbReference type="Pfam" id="PF13962">
    <property type="entry name" value="PGG"/>
    <property type="match status" value="1"/>
</dbReference>
<evidence type="ECO:0000256" key="2">
    <source>
        <dbReference type="SAM" id="MobiDB-lite"/>
    </source>
</evidence>
<keyword evidence="3" id="KW-1133">Transmembrane helix</keyword>
<dbReference type="Pfam" id="PF00023">
    <property type="entry name" value="Ank"/>
    <property type="match status" value="1"/>
</dbReference>